<dbReference type="Proteomes" id="UP001054945">
    <property type="component" value="Unassembled WGS sequence"/>
</dbReference>
<dbReference type="PANTHER" id="PTHR15437">
    <property type="entry name" value="TRANSCRIPTION TERMINATION FACTOR, MITOCHONDRIAL"/>
    <property type="match status" value="1"/>
</dbReference>
<comment type="caution">
    <text evidence="1">The sequence shown here is derived from an EMBL/GenBank/DDBJ whole genome shotgun (WGS) entry which is preliminary data.</text>
</comment>
<name>A0AAV4XKK5_CAEEX</name>
<keyword evidence="2" id="KW-1185">Reference proteome</keyword>
<evidence type="ECO:0000313" key="2">
    <source>
        <dbReference type="Proteomes" id="UP001054945"/>
    </source>
</evidence>
<organism evidence="1 2">
    <name type="scientific">Caerostris extrusa</name>
    <name type="common">Bark spider</name>
    <name type="synonym">Caerostris bankana</name>
    <dbReference type="NCBI Taxonomy" id="172846"/>
    <lineage>
        <taxon>Eukaryota</taxon>
        <taxon>Metazoa</taxon>
        <taxon>Ecdysozoa</taxon>
        <taxon>Arthropoda</taxon>
        <taxon>Chelicerata</taxon>
        <taxon>Arachnida</taxon>
        <taxon>Araneae</taxon>
        <taxon>Araneomorphae</taxon>
        <taxon>Entelegynae</taxon>
        <taxon>Araneoidea</taxon>
        <taxon>Araneidae</taxon>
        <taxon>Caerostris</taxon>
    </lineage>
</organism>
<protein>
    <submittedName>
        <fullName evidence="1">Uncharacterized protein</fullName>
    </submittedName>
</protein>
<reference evidence="1 2" key="1">
    <citation type="submission" date="2021-06" db="EMBL/GenBank/DDBJ databases">
        <title>Caerostris extrusa draft genome.</title>
        <authorList>
            <person name="Kono N."/>
            <person name="Arakawa K."/>
        </authorList>
    </citation>
    <scope>NUCLEOTIDE SEQUENCE [LARGE SCALE GENOMIC DNA]</scope>
</reference>
<dbReference type="GO" id="GO:0006393">
    <property type="term" value="P:termination of mitochondrial transcription"/>
    <property type="evidence" value="ECO:0007669"/>
    <property type="project" value="TreeGrafter"/>
</dbReference>
<gene>
    <name evidence="1" type="ORF">CEXT_681821</name>
</gene>
<dbReference type="GO" id="GO:0003676">
    <property type="term" value="F:nucleic acid binding"/>
    <property type="evidence" value="ECO:0007669"/>
    <property type="project" value="InterPro"/>
</dbReference>
<evidence type="ECO:0000313" key="1">
    <source>
        <dbReference type="EMBL" id="GIY95214.1"/>
    </source>
</evidence>
<dbReference type="EMBL" id="BPLR01000489">
    <property type="protein sequence ID" value="GIY95214.1"/>
    <property type="molecule type" value="Genomic_DNA"/>
</dbReference>
<accession>A0AAV4XKK5</accession>
<dbReference type="AlphaFoldDB" id="A0AAV4XKK5"/>
<dbReference type="PANTHER" id="PTHR15437:SF7">
    <property type="entry name" value="TRANSCRIPTION TERMINATION FACTOR 5, MITOCHONDRIAL"/>
    <property type="match status" value="1"/>
</dbReference>
<dbReference type="GO" id="GO:0005759">
    <property type="term" value="C:mitochondrial matrix"/>
    <property type="evidence" value="ECO:0007669"/>
    <property type="project" value="TreeGrafter"/>
</dbReference>
<proteinExistence type="predicted"/>
<dbReference type="InterPro" id="IPR003690">
    <property type="entry name" value="MTERF"/>
</dbReference>
<sequence length="281" mass="32613">MYQDGSSLEKIKETMNAEFLAYKLNCSLYKAYQLLEKYPPLKQQSISIMSRVIDILFEQLHLSVTKIYNTPKLLSLCPETTERFLCCSKIINLHPEIIEERLTSLCSSKEFSVLKSNKKFLWLVYHYERLNHRLEALKAVNLPYSIGIFTTSNKSFQGYLSKSSYFANINEIADYLGDTLNMCSEEIKYNLKEHPNVQTACLFNASHVVNFLLNVGVSKQQIRNGLAIILYNVDNVKLCFESLPTDTLCQPYNEWVSHYNFLQLVIYVLEKKYVPVSYLFP</sequence>